<feature type="region of interest" description="Disordered" evidence="1">
    <location>
        <begin position="165"/>
        <end position="418"/>
    </location>
</feature>
<dbReference type="EMBL" id="DF238778">
    <property type="protein sequence ID" value="GAC93882.1"/>
    <property type="molecule type" value="Genomic_DNA"/>
</dbReference>
<dbReference type="InterPro" id="IPR046331">
    <property type="entry name" value="GPAM1-like"/>
</dbReference>
<dbReference type="PANTHER" id="PTHR46370:SF1">
    <property type="entry name" value="GPALPP MOTIFS-CONTAINING PROTEIN 1"/>
    <property type="match status" value="1"/>
</dbReference>
<evidence type="ECO:0000313" key="4">
    <source>
        <dbReference type="Proteomes" id="UP000014071"/>
    </source>
</evidence>
<name>R9NZ01_PSEHS</name>
<dbReference type="OrthoDB" id="73491at2759"/>
<feature type="compositionally biased region" description="Basic and acidic residues" evidence="1">
    <location>
        <begin position="197"/>
        <end position="206"/>
    </location>
</feature>
<feature type="compositionally biased region" description="Basic residues" evidence="1">
    <location>
        <begin position="368"/>
        <end position="377"/>
    </location>
</feature>
<evidence type="ECO:0000256" key="1">
    <source>
        <dbReference type="SAM" id="MobiDB-lite"/>
    </source>
</evidence>
<evidence type="ECO:0000313" key="3">
    <source>
        <dbReference type="EMBL" id="GAC93882.1"/>
    </source>
</evidence>
<dbReference type="AlphaFoldDB" id="R9NZ01"/>
<dbReference type="HOGENOM" id="CLU_047163_0_0_1"/>
<feature type="compositionally biased region" description="Basic and acidic residues" evidence="1">
    <location>
        <begin position="289"/>
        <end position="304"/>
    </location>
</feature>
<dbReference type="PANTHER" id="PTHR46370">
    <property type="entry name" value="GPALPP MOTIFS-CONTAINING PROTEIN 1"/>
    <property type="match status" value="1"/>
</dbReference>
<protein>
    <recommendedName>
        <fullName evidence="2">DUF3752 domain-containing protein</fullName>
    </recommendedName>
</protein>
<feature type="compositionally biased region" description="Basic residues" evidence="1">
    <location>
        <begin position="305"/>
        <end position="317"/>
    </location>
</feature>
<organism evidence="3 4">
    <name type="scientific">Pseudozyma hubeiensis (strain SY62)</name>
    <name type="common">Yeast</name>
    <dbReference type="NCBI Taxonomy" id="1305764"/>
    <lineage>
        <taxon>Eukaryota</taxon>
        <taxon>Fungi</taxon>
        <taxon>Dikarya</taxon>
        <taxon>Basidiomycota</taxon>
        <taxon>Ustilaginomycotina</taxon>
        <taxon>Ustilaginomycetes</taxon>
        <taxon>Ustilaginales</taxon>
        <taxon>Ustilaginaceae</taxon>
        <taxon>Pseudozyma</taxon>
    </lineage>
</organism>
<reference evidence="4" key="1">
    <citation type="journal article" date="2013" name="Genome Announc.">
        <title>Draft genome sequence of the basidiomycetous yeast-like fungus Pseudozyma hubeiensis SY62, which produces an abundant amount of the biosurfactant mannosylerythritol lipids.</title>
        <authorList>
            <person name="Konishi M."/>
            <person name="Hatada Y."/>
            <person name="Horiuchi J."/>
        </authorList>
    </citation>
    <scope>NUCLEOTIDE SEQUENCE [LARGE SCALE GENOMIC DNA]</scope>
    <source>
        <strain evidence="4">SY62</strain>
    </source>
</reference>
<keyword evidence="4" id="KW-1185">Reference proteome</keyword>
<dbReference type="Pfam" id="PF12572">
    <property type="entry name" value="DUF3752"/>
    <property type="match status" value="1"/>
</dbReference>
<feature type="compositionally biased region" description="Basic and acidic residues" evidence="1">
    <location>
        <begin position="113"/>
        <end position="131"/>
    </location>
</feature>
<feature type="compositionally biased region" description="Basic and acidic residues" evidence="1">
    <location>
        <begin position="378"/>
        <end position="398"/>
    </location>
</feature>
<dbReference type="GeneID" id="24106748"/>
<accession>R9NZ01</accession>
<feature type="domain" description="DUF3752" evidence="2">
    <location>
        <begin position="158"/>
        <end position="273"/>
    </location>
</feature>
<feature type="compositionally biased region" description="Basic and acidic residues" evidence="1">
    <location>
        <begin position="318"/>
        <end position="331"/>
    </location>
</feature>
<dbReference type="InterPro" id="IPR022226">
    <property type="entry name" value="DUF3752"/>
</dbReference>
<feature type="compositionally biased region" description="Polar residues" evidence="1">
    <location>
        <begin position="96"/>
        <end position="106"/>
    </location>
</feature>
<gene>
    <name evidence="3" type="ORF">PHSY_001449</name>
</gene>
<feature type="compositionally biased region" description="Low complexity" evidence="1">
    <location>
        <begin position="25"/>
        <end position="48"/>
    </location>
</feature>
<dbReference type="RefSeq" id="XP_012187469.1">
    <property type="nucleotide sequence ID" value="XM_012332079.1"/>
</dbReference>
<evidence type="ECO:0000259" key="2">
    <source>
        <dbReference type="Pfam" id="PF12572"/>
    </source>
</evidence>
<proteinExistence type="predicted"/>
<feature type="compositionally biased region" description="Basic and acidic residues" evidence="1">
    <location>
        <begin position="220"/>
        <end position="238"/>
    </location>
</feature>
<sequence>MATIGPQLPASAPRRSRSGSDSESSRSSFASSSSSRSASPSRSDASSRQQPRCAVAGPHLPSNFTRSRTRSPSAAPSETVSSDDEAGPSVGPTLPTHASSSQNNGLSEGARLFLEREARKQAAEDEAKLAAEKAANSRPEWMLLPPSLSNASSLQAVAGDPLNLKSRGFAQTTPRVSARGGGAAAEDADTSVWTETPEERLKRMQDEVSGVKGKTATGLSDKERLKRERQTRRDRDIAKAVADGRSGKKSLVEEHNERRRRELRDKREDDAREERRREKRRKRDDDDDRGEKGASRHSRNDDRDRRRRHRSRSRSRSRSPDARHKAKDRHERGHRHRSSRQDDPHRSHGSSRHKRSDASDDEEEQRRRERRKRKDPHRSRDKDRDGRKESDRDREKERKSHKSRKQREEEDVRSGKAAAPMIWDRDAALSVGGRLMDEAKRGKMMADANSLGDRFGSGSRRFL</sequence>
<dbReference type="Proteomes" id="UP000014071">
    <property type="component" value="Unassembled WGS sequence"/>
</dbReference>
<feature type="region of interest" description="Disordered" evidence="1">
    <location>
        <begin position="1"/>
        <end position="146"/>
    </location>
</feature>
<dbReference type="eggNOG" id="KOG4188">
    <property type="taxonomic scope" value="Eukaryota"/>
</dbReference>
<feature type="compositionally biased region" description="Basic and acidic residues" evidence="1">
    <location>
        <begin position="250"/>
        <end position="276"/>
    </location>
</feature>